<dbReference type="EC" id="2.5.1.19" evidence="7"/>
<comment type="caution">
    <text evidence="7">Lacks conserved residue(s) required for the propagation of feature annotation.</text>
</comment>
<evidence type="ECO:0000256" key="5">
    <source>
        <dbReference type="ARBA" id="ARBA00023141"/>
    </source>
</evidence>
<keyword evidence="3 7" id="KW-0028">Amino-acid biosynthesis</keyword>
<feature type="binding site" evidence="7">
    <location>
        <position position="320"/>
    </location>
    <ligand>
        <name>phosphoenolpyruvate</name>
        <dbReference type="ChEBI" id="CHEBI:58702"/>
    </ligand>
</feature>
<dbReference type="InterPro" id="IPR036968">
    <property type="entry name" value="Enolpyruvate_Tfrase_sf"/>
</dbReference>
<evidence type="ECO:0000256" key="3">
    <source>
        <dbReference type="ARBA" id="ARBA00022605"/>
    </source>
</evidence>
<feature type="binding site" evidence="7">
    <location>
        <position position="144"/>
    </location>
    <ligand>
        <name>3-phosphoshikimate</name>
        <dbReference type="ChEBI" id="CHEBI:145989"/>
    </ligand>
</feature>
<feature type="binding site" evidence="7">
    <location>
        <position position="388"/>
    </location>
    <ligand>
        <name>phosphoenolpyruvate</name>
        <dbReference type="ChEBI" id="CHEBI:58702"/>
    </ligand>
</feature>
<dbReference type="SUPFAM" id="SSF55205">
    <property type="entry name" value="EPT/RTPC-like"/>
    <property type="match status" value="1"/>
</dbReference>
<reference evidence="9 10" key="1">
    <citation type="submission" date="2023-10" db="EMBL/GenBank/DDBJ databases">
        <title>Hymenobacter endophyticus sp. nov., an isolate from the leaf tissues of wheat.</title>
        <authorList>
            <person name="Dai Y."/>
        </authorList>
    </citation>
    <scope>NUCLEOTIDE SEQUENCE [LARGE SCALE GENOMIC DNA]</scope>
    <source>
        <strain evidence="9 10">ZK17L-C2</strain>
    </source>
</reference>
<dbReference type="Gene3D" id="3.65.10.10">
    <property type="entry name" value="Enolpyruvate transferase domain"/>
    <property type="match status" value="3"/>
</dbReference>
<dbReference type="CDD" id="cd01556">
    <property type="entry name" value="EPSP_synthase"/>
    <property type="match status" value="1"/>
</dbReference>
<comment type="caution">
    <text evidence="9">The sequence shown here is derived from an EMBL/GenBank/DDBJ whole genome shotgun (WGS) entry which is preliminary data.</text>
</comment>
<evidence type="ECO:0000256" key="6">
    <source>
        <dbReference type="ARBA" id="ARBA00044633"/>
    </source>
</evidence>
<dbReference type="InterPro" id="IPR006264">
    <property type="entry name" value="EPSP_synthase"/>
</dbReference>
<feature type="binding site" evidence="7">
    <location>
        <position position="90"/>
    </location>
    <ligand>
        <name>phosphoenolpyruvate</name>
        <dbReference type="ChEBI" id="CHEBI:58702"/>
    </ligand>
</feature>
<feature type="binding site" evidence="7">
    <location>
        <position position="62"/>
    </location>
    <ligand>
        <name>phosphoenolpyruvate</name>
        <dbReference type="ChEBI" id="CHEBI:58702"/>
    </ligand>
</feature>
<feature type="binding site" evidence="7">
    <location>
        <position position="146"/>
    </location>
    <ligand>
        <name>phosphoenolpyruvate</name>
        <dbReference type="ChEBI" id="CHEBI:58702"/>
    </ligand>
</feature>
<keyword evidence="5 7" id="KW-0057">Aromatic amino acid biosynthesis</keyword>
<dbReference type="Proteomes" id="UP001250698">
    <property type="component" value="Unassembled WGS sequence"/>
</dbReference>
<dbReference type="PROSITE" id="PS00885">
    <property type="entry name" value="EPSP_SYNTHASE_2"/>
    <property type="match status" value="1"/>
</dbReference>
<dbReference type="InterPro" id="IPR001986">
    <property type="entry name" value="Enolpyruvate_Tfrase_dom"/>
</dbReference>
<feature type="binding site" evidence="7">
    <location>
        <position position="146"/>
    </location>
    <ligand>
        <name>3-phosphoshikimate</name>
        <dbReference type="ChEBI" id="CHEBI:145989"/>
    </ligand>
</feature>
<dbReference type="InterPro" id="IPR023193">
    <property type="entry name" value="EPSP_synthase_CS"/>
</dbReference>
<dbReference type="PANTHER" id="PTHR21090">
    <property type="entry name" value="AROM/DEHYDROQUINATE SYNTHASE"/>
    <property type="match status" value="1"/>
</dbReference>
<feature type="binding site" evidence="7">
    <location>
        <position position="15"/>
    </location>
    <ligand>
        <name>3-phosphoshikimate</name>
        <dbReference type="ChEBI" id="CHEBI:145989"/>
    </ligand>
</feature>
<accession>A0ABU3TK16</accession>
<evidence type="ECO:0000256" key="2">
    <source>
        <dbReference type="ARBA" id="ARBA00009948"/>
    </source>
</evidence>
<feature type="binding site" evidence="7">
    <location>
        <position position="14"/>
    </location>
    <ligand>
        <name>3-phosphoshikimate</name>
        <dbReference type="ChEBI" id="CHEBI:145989"/>
    </ligand>
</feature>
<sequence>MGPLRGSAQVPASKSESNRALIIRALAGGGTLHNLSDANDTQLMQRLLQQPAATIVDAEDAGTVMRFLTAYLAMTGRQVELTGTARMKERPIRVLVDALRELGARIEYLDQEGYPPLRLLGCTPQPATEETSNFTELRVRGDISSQYISALLMVGPTLPHGLRIWLEGKVGSRPYIRMTQALMQHFGAQCRDLGEVLEVRPQAYQPTDYTVEGDWSAASYWYAAVALAPAGSHLTLPTLRRYSWQGDQAIVGIMAQLGVHTEYLADEQVRLSKTTPAKEVMQDFTDCPDLAQTVAVVAAALGISVTMTGLESLRIKETDRIAALQIELAKFGGFLLDEGEGRFRAGSEGFRVAGQKVATYHDHRMAMAFAPLALLGSLAIEEPRVVRKSYPQFWRELEKVGFVTDPAPAPMF</sequence>
<organism evidence="9 10">
    <name type="scientific">Hymenobacter endophyticus</name>
    <dbReference type="NCBI Taxonomy" id="3076335"/>
    <lineage>
        <taxon>Bacteria</taxon>
        <taxon>Pseudomonadati</taxon>
        <taxon>Bacteroidota</taxon>
        <taxon>Cytophagia</taxon>
        <taxon>Cytophagales</taxon>
        <taxon>Hymenobacteraceae</taxon>
        <taxon>Hymenobacter</taxon>
    </lineage>
</organism>
<comment type="pathway">
    <text evidence="1 7">Metabolic intermediate biosynthesis; chorismate biosynthesis; chorismate from D-erythrose 4-phosphate and phosphoenolpyruvate: step 6/7.</text>
</comment>
<keyword evidence="4 7" id="KW-0808">Transferase</keyword>
<feature type="active site" description="Proton acceptor" evidence="7">
    <location>
        <position position="289"/>
    </location>
</feature>
<comment type="function">
    <text evidence="7">Catalyzes the transfer of the enolpyruvyl moiety of phosphoenolpyruvate (PEP) to the 5-hydroxyl of shikimate-3-phosphate (S3P) to produce enolpyruvyl shikimate-3-phosphate and inorganic phosphate.</text>
</comment>
<feature type="binding site" evidence="7">
    <location>
        <position position="316"/>
    </location>
    <ligand>
        <name>3-phosphoshikimate</name>
        <dbReference type="ChEBI" id="CHEBI:145989"/>
    </ligand>
</feature>
<dbReference type="EMBL" id="JAWDJT010000010">
    <property type="protein sequence ID" value="MDU0371717.1"/>
    <property type="molecule type" value="Genomic_DNA"/>
</dbReference>
<proteinExistence type="inferred from homology"/>
<dbReference type="Pfam" id="PF00275">
    <property type="entry name" value="EPSP_synthase"/>
    <property type="match status" value="1"/>
</dbReference>
<evidence type="ECO:0000313" key="10">
    <source>
        <dbReference type="Proteomes" id="UP001250698"/>
    </source>
</evidence>
<feature type="domain" description="Enolpyruvate transferase" evidence="8">
    <location>
        <begin position="49"/>
        <end position="397"/>
    </location>
</feature>
<dbReference type="InterPro" id="IPR013792">
    <property type="entry name" value="RNA3'P_cycl/enolpyr_Trfase_a/b"/>
</dbReference>
<keyword evidence="10" id="KW-1185">Reference proteome</keyword>
<evidence type="ECO:0000313" key="9">
    <source>
        <dbReference type="EMBL" id="MDU0371717.1"/>
    </source>
</evidence>
<dbReference type="HAMAP" id="MF_00210">
    <property type="entry name" value="EPSP_synth"/>
    <property type="match status" value="1"/>
</dbReference>
<dbReference type="PANTHER" id="PTHR21090:SF5">
    <property type="entry name" value="PENTAFUNCTIONAL AROM POLYPEPTIDE"/>
    <property type="match status" value="1"/>
</dbReference>
<feature type="binding site" evidence="7">
    <location>
        <position position="364"/>
    </location>
    <ligand>
        <name>phosphoenolpyruvate</name>
        <dbReference type="ChEBI" id="CHEBI:58702"/>
    </ligand>
</feature>
<name>A0ABU3TK16_9BACT</name>
<evidence type="ECO:0000256" key="7">
    <source>
        <dbReference type="HAMAP-Rule" id="MF_00210"/>
    </source>
</evidence>
<feature type="binding site" evidence="7">
    <location>
        <position position="14"/>
    </location>
    <ligand>
        <name>phosphoenolpyruvate</name>
        <dbReference type="ChEBI" id="CHEBI:58702"/>
    </ligand>
</feature>
<comment type="similarity">
    <text evidence="2 7">Belongs to the EPSP synthase family.</text>
</comment>
<comment type="subcellular location">
    <subcellularLocation>
        <location evidence="7">Cytoplasm</location>
    </subcellularLocation>
</comment>
<feature type="binding site" evidence="7">
    <location>
        <position position="145"/>
    </location>
    <ligand>
        <name>3-phosphoshikimate</name>
        <dbReference type="ChEBI" id="CHEBI:145989"/>
    </ligand>
</feature>
<keyword evidence="7" id="KW-0963">Cytoplasm</keyword>
<dbReference type="PIRSF" id="PIRSF000505">
    <property type="entry name" value="EPSPS"/>
    <property type="match status" value="1"/>
</dbReference>
<feature type="binding site" evidence="7">
    <location>
        <position position="289"/>
    </location>
    <ligand>
        <name>3-phosphoshikimate</name>
        <dbReference type="ChEBI" id="CHEBI:145989"/>
    </ligand>
</feature>
<gene>
    <name evidence="7" type="primary">aroA</name>
    <name evidence="9" type="ORF">ROI90_15025</name>
</gene>
<evidence type="ECO:0000259" key="8">
    <source>
        <dbReference type="Pfam" id="PF00275"/>
    </source>
</evidence>
<dbReference type="RefSeq" id="WP_315999177.1">
    <property type="nucleotide sequence ID" value="NZ_JAWDJT010000010.1"/>
</dbReference>
<evidence type="ECO:0000256" key="4">
    <source>
        <dbReference type="ARBA" id="ARBA00022679"/>
    </source>
</evidence>
<feature type="binding site" evidence="7">
    <location>
        <position position="172"/>
    </location>
    <ligand>
        <name>3-phosphoshikimate</name>
        <dbReference type="ChEBI" id="CHEBI:145989"/>
    </ligand>
</feature>
<evidence type="ECO:0000256" key="1">
    <source>
        <dbReference type="ARBA" id="ARBA00004811"/>
    </source>
</evidence>
<comment type="catalytic activity">
    <reaction evidence="6">
        <text>3-phosphoshikimate + phosphoenolpyruvate = 5-O-(1-carboxyvinyl)-3-phosphoshikimate + phosphate</text>
        <dbReference type="Rhea" id="RHEA:21256"/>
        <dbReference type="ChEBI" id="CHEBI:43474"/>
        <dbReference type="ChEBI" id="CHEBI:57701"/>
        <dbReference type="ChEBI" id="CHEBI:58702"/>
        <dbReference type="ChEBI" id="CHEBI:145989"/>
        <dbReference type="EC" id="2.5.1.19"/>
    </reaction>
    <physiologicalReaction direction="left-to-right" evidence="6">
        <dbReference type="Rhea" id="RHEA:21257"/>
    </physiologicalReaction>
</comment>
<comment type="subunit">
    <text evidence="7">Monomer.</text>
</comment>
<feature type="binding site" evidence="7">
    <location>
        <position position="19"/>
    </location>
    <ligand>
        <name>3-phosphoshikimate</name>
        <dbReference type="ChEBI" id="CHEBI:145989"/>
    </ligand>
</feature>
<protein>
    <recommendedName>
        <fullName evidence="7">3-phosphoshikimate 1-carboxyvinyltransferase</fullName>
        <ecNumber evidence="7">2.5.1.19</ecNumber>
    </recommendedName>
    <alternativeName>
        <fullName evidence="7">5-enolpyruvylshikimate-3-phosphate synthase</fullName>
        <shortName evidence="7">EPSP synthase</shortName>
        <shortName evidence="7">EPSPS</shortName>
    </alternativeName>
</protein>